<feature type="region of interest" description="Disordered" evidence="1">
    <location>
        <begin position="125"/>
        <end position="288"/>
    </location>
</feature>
<feature type="compositionally biased region" description="Polar residues" evidence="1">
    <location>
        <begin position="131"/>
        <end position="147"/>
    </location>
</feature>
<keyword evidence="3" id="KW-1185">Reference proteome</keyword>
<accession>A0AA39TT68</accession>
<evidence type="ECO:0000313" key="2">
    <source>
        <dbReference type="EMBL" id="KAK0469422.1"/>
    </source>
</evidence>
<evidence type="ECO:0000313" key="3">
    <source>
        <dbReference type="Proteomes" id="UP001175211"/>
    </source>
</evidence>
<dbReference type="Proteomes" id="UP001175211">
    <property type="component" value="Unassembled WGS sequence"/>
</dbReference>
<feature type="compositionally biased region" description="Acidic residues" evidence="1">
    <location>
        <begin position="279"/>
        <end position="288"/>
    </location>
</feature>
<proteinExistence type="predicted"/>
<dbReference type="EMBL" id="JAUEPS010000001">
    <property type="protein sequence ID" value="KAK0469422.1"/>
    <property type="molecule type" value="Genomic_DNA"/>
</dbReference>
<sequence>MILQAADRDEGAMYTHPPPRRNGAGTGKLVPDGVLPQQQYQTHVFAPVVTGAPTKKASLSAHPSITVGIEQKIYPPTNEQGQRICRSCGQPGRYKEDKCVEKWGPGPMGPGTVCDRCRKKMKRFERRGTLGASQTLNPQLARNNLPQPQLHPSPSPSHPSNPMPRPSSSSSSSVHHSPTTHRASPSSVHRSDTIIVPSLPPIAVERDTPSVRRITPSHSNGSGKESDADADADGEVDEIDADGDIDMRETQVRTVGLDKSDKTDKDRAKSEDAVAAEPGEPEESVVDDLLEAVDAAEARG</sequence>
<feature type="compositionally biased region" description="Pro residues" evidence="1">
    <location>
        <begin position="149"/>
        <end position="165"/>
    </location>
</feature>
<dbReference type="AlphaFoldDB" id="A0AA39TT68"/>
<dbReference type="RefSeq" id="XP_060339215.1">
    <property type="nucleotide sequence ID" value="XM_060481701.1"/>
</dbReference>
<protein>
    <submittedName>
        <fullName evidence="2">Uncharacterized protein</fullName>
    </submittedName>
</protein>
<reference evidence="2" key="1">
    <citation type="submission" date="2023-06" db="EMBL/GenBank/DDBJ databases">
        <authorList>
            <consortium name="Lawrence Berkeley National Laboratory"/>
            <person name="Ahrendt S."/>
            <person name="Sahu N."/>
            <person name="Indic B."/>
            <person name="Wong-Bajracharya J."/>
            <person name="Merenyi Z."/>
            <person name="Ke H.-M."/>
            <person name="Monk M."/>
            <person name="Kocsube S."/>
            <person name="Drula E."/>
            <person name="Lipzen A."/>
            <person name="Balint B."/>
            <person name="Henrissat B."/>
            <person name="Andreopoulos B."/>
            <person name="Martin F.M."/>
            <person name="Harder C.B."/>
            <person name="Rigling D."/>
            <person name="Ford K.L."/>
            <person name="Foster G.D."/>
            <person name="Pangilinan J."/>
            <person name="Papanicolaou A."/>
            <person name="Barry K."/>
            <person name="LaButti K."/>
            <person name="Viragh M."/>
            <person name="Koriabine M."/>
            <person name="Yan M."/>
            <person name="Riley R."/>
            <person name="Champramary S."/>
            <person name="Plett K.L."/>
            <person name="Tsai I.J."/>
            <person name="Slot J."/>
            <person name="Sipos G."/>
            <person name="Plett J."/>
            <person name="Nagy L.G."/>
            <person name="Grigoriev I.V."/>
        </authorList>
    </citation>
    <scope>NUCLEOTIDE SEQUENCE</scope>
    <source>
        <strain evidence="2">CCBAS 213</strain>
    </source>
</reference>
<feature type="compositionally biased region" description="Basic and acidic residues" evidence="1">
    <location>
        <begin position="245"/>
        <end position="272"/>
    </location>
</feature>
<name>A0AA39TT68_ARMTA</name>
<evidence type="ECO:0000256" key="1">
    <source>
        <dbReference type="SAM" id="MobiDB-lite"/>
    </source>
</evidence>
<feature type="region of interest" description="Disordered" evidence="1">
    <location>
        <begin position="1"/>
        <end position="29"/>
    </location>
</feature>
<feature type="compositionally biased region" description="Low complexity" evidence="1">
    <location>
        <begin position="166"/>
        <end position="177"/>
    </location>
</feature>
<gene>
    <name evidence="2" type="ORF">EV420DRAFT_31998</name>
</gene>
<organism evidence="2 3">
    <name type="scientific">Armillaria tabescens</name>
    <name type="common">Ringless honey mushroom</name>
    <name type="synonym">Agaricus tabescens</name>
    <dbReference type="NCBI Taxonomy" id="1929756"/>
    <lineage>
        <taxon>Eukaryota</taxon>
        <taxon>Fungi</taxon>
        <taxon>Dikarya</taxon>
        <taxon>Basidiomycota</taxon>
        <taxon>Agaricomycotina</taxon>
        <taxon>Agaricomycetes</taxon>
        <taxon>Agaricomycetidae</taxon>
        <taxon>Agaricales</taxon>
        <taxon>Marasmiineae</taxon>
        <taxon>Physalacriaceae</taxon>
        <taxon>Desarmillaria</taxon>
    </lineage>
</organism>
<comment type="caution">
    <text evidence="2">The sequence shown here is derived from an EMBL/GenBank/DDBJ whole genome shotgun (WGS) entry which is preliminary data.</text>
</comment>
<dbReference type="GeneID" id="85365249"/>
<feature type="compositionally biased region" description="Basic and acidic residues" evidence="1">
    <location>
        <begin position="1"/>
        <end position="11"/>
    </location>
</feature>
<feature type="compositionally biased region" description="Acidic residues" evidence="1">
    <location>
        <begin position="228"/>
        <end position="244"/>
    </location>
</feature>